<dbReference type="InterPro" id="IPR050216">
    <property type="entry name" value="LRR_domain-containing"/>
</dbReference>
<dbReference type="InterPro" id="IPR003591">
    <property type="entry name" value="Leu-rich_rpt_typical-subtyp"/>
</dbReference>
<dbReference type="PANTHER" id="PTHR48051:SF46">
    <property type="entry name" value="LEUCINE RICH REPEAT-CONTAINING DOMAIN PROTEIN"/>
    <property type="match status" value="1"/>
</dbReference>
<evidence type="ECO:0000313" key="5">
    <source>
        <dbReference type="Proteomes" id="UP000182985"/>
    </source>
</evidence>
<dbReference type="EMBL" id="MOEC01000014">
    <property type="protein sequence ID" value="OIS92685.1"/>
    <property type="molecule type" value="Genomic_DNA"/>
</dbReference>
<comment type="caution">
    <text evidence="4">The sequence shown here is derived from an EMBL/GenBank/DDBJ whole genome shotgun (WGS) entry which is preliminary data.</text>
</comment>
<dbReference type="SUPFAM" id="SSF52058">
    <property type="entry name" value="L domain-like"/>
    <property type="match status" value="1"/>
</dbReference>
<dbReference type="GO" id="GO:0005737">
    <property type="term" value="C:cytoplasm"/>
    <property type="evidence" value="ECO:0007669"/>
    <property type="project" value="TreeGrafter"/>
</dbReference>
<evidence type="ECO:0000256" key="1">
    <source>
        <dbReference type="ARBA" id="ARBA00022614"/>
    </source>
</evidence>
<protein>
    <recommendedName>
        <fullName evidence="3">Disease resistance R13L4/SHOC-2-like LRR domain-containing protein</fullName>
    </recommendedName>
</protein>
<dbReference type="AlphaFoldDB" id="A0A1J6HI58"/>
<dbReference type="InterPro" id="IPR032675">
    <property type="entry name" value="LRR_dom_sf"/>
</dbReference>
<evidence type="ECO:0000256" key="2">
    <source>
        <dbReference type="ARBA" id="ARBA00022737"/>
    </source>
</evidence>
<accession>A0A1J6HI58</accession>
<dbReference type="PANTHER" id="PTHR48051">
    <property type="match status" value="1"/>
</dbReference>
<gene>
    <name evidence="4" type="ORF">BLA27_14660</name>
</gene>
<dbReference type="SMART" id="SM00369">
    <property type="entry name" value="LRR_TYP"/>
    <property type="match status" value="3"/>
</dbReference>
<dbReference type="RefSeq" id="WP_071632394.1">
    <property type="nucleotide sequence ID" value="NZ_JBCAUP010000033.1"/>
</dbReference>
<organism evidence="4 5">
    <name type="scientific">Brucella cytisi</name>
    <dbReference type="NCBI Taxonomy" id="407152"/>
    <lineage>
        <taxon>Bacteria</taxon>
        <taxon>Pseudomonadati</taxon>
        <taxon>Pseudomonadota</taxon>
        <taxon>Alphaproteobacteria</taxon>
        <taxon>Hyphomicrobiales</taxon>
        <taxon>Brucellaceae</taxon>
        <taxon>Brucella/Ochrobactrum group</taxon>
        <taxon>Brucella</taxon>
    </lineage>
</organism>
<dbReference type="Pfam" id="PF23598">
    <property type="entry name" value="LRR_14"/>
    <property type="match status" value="1"/>
</dbReference>
<keyword evidence="5" id="KW-1185">Reference proteome</keyword>
<evidence type="ECO:0000259" key="3">
    <source>
        <dbReference type="Pfam" id="PF23598"/>
    </source>
</evidence>
<keyword evidence="1" id="KW-0433">Leucine-rich repeat</keyword>
<dbReference type="Proteomes" id="UP000182985">
    <property type="component" value="Unassembled WGS sequence"/>
</dbReference>
<sequence length="291" mass="32871">MQRIAPWETELPDDLTPAQGYQLALDRIAWRAAGRPDPATLDEWPDDDDLDYLLSRHSHDTLDLNSLKLRKVPDELYQSEGITFLFLLDNRIETIPERFAEVLRLEELSLFGNPLREVPASLLLMEGLKGLYLGRSALTRLPHLDRPSTSIRTLGLERTEWLEIPEGYLANFPNLRSLSLGHSFRRKIPEEVFGLSELIQLDFEGNSLTVLPAQIGGLTKLFSLQLRDCKLETLPKALGELTKLEEKAGSGPFGLHISGNPFKDKELKRIARLKNPQQTIEALAWARSNGS</sequence>
<keyword evidence="2" id="KW-0677">Repeat</keyword>
<evidence type="ECO:0000313" key="4">
    <source>
        <dbReference type="EMBL" id="OIS92685.1"/>
    </source>
</evidence>
<name>A0A1J6HI58_9HYPH</name>
<dbReference type="OrthoDB" id="1467561at2"/>
<dbReference type="InterPro" id="IPR055414">
    <property type="entry name" value="LRR_R13L4/SHOC2-like"/>
</dbReference>
<feature type="domain" description="Disease resistance R13L4/SHOC-2-like LRR" evidence="3">
    <location>
        <begin position="165"/>
        <end position="246"/>
    </location>
</feature>
<proteinExistence type="predicted"/>
<dbReference type="Gene3D" id="3.80.10.10">
    <property type="entry name" value="Ribonuclease Inhibitor"/>
    <property type="match status" value="1"/>
</dbReference>
<reference evidence="4 5" key="1">
    <citation type="submission" date="2016-10" db="EMBL/GenBank/DDBJ databases">
        <title>The Draft Genome Sequence of the Potato Rhizosphere Bacteria Ochrobactrum sp. IPA7.2.</title>
        <authorList>
            <person name="Gogoleva N.E."/>
            <person name="Khlopko Y.A."/>
            <person name="Burygin G.L."/>
            <person name="Plotnikov A.O."/>
        </authorList>
    </citation>
    <scope>NUCLEOTIDE SEQUENCE [LARGE SCALE GENOMIC DNA]</scope>
    <source>
        <strain evidence="4 5">IPA7.2</strain>
    </source>
</reference>